<dbReference type="SMART" id="SM00448">
    <property type="entry name" value="REC"/>
    <property type="match status" value="1"/>
</dbReference>
<dbReference type="SUPFAM" id="SSF52172">
    <property type="entry name" value="CheY-like"/>
    <property type="match status" value="1"/>
</dbReference>
<dbReference type="Gene3D" id="3.40.50.2300">
    <property type="match status" value="1"/>
</dbReference>
<evidence type="ECO:0000256" key="5">
    <source>
        <dbReference type="ARBA" id="ARBA00023163"/>
    </source>
</evidence>
<dbReference type="GO" id="GO:0006355">
    <property type="term" value="P:regulation of DNA-templated transcription"/>
    <property type="evidence" value="ECO:0007669"/>
    <property type="project" value="TreeGrafter"/>
</dbReference>
<keyword evidence="3" id="KW-0805">Transcription regulation</keyword>
<dbReference type="GO" id="GO:0000156">
    <property type="term" value="F:phosphorelay response regulator activity"/>
    <property type="evidence" value="ECO:0007669"/>
    <property type="project" value="TreeGrafter"/>
</dbReference>
<dbReference type="PROSITE" id="PS50110">
    <property type="entry name" value="RESPONSE_REGULATORY"/>
    <property type="match status" value="1"/>
</dbReference>
<sequence length="237" mass="26478">MTTTPHQRYKILILEDEVIIADTIARHLVRNGHEVVGTAISFDDAVELYHDTQPDLALLDIRVDGEKSGVDFAHFLRGQSHPIPFIFLTSQTDAGHIAQVRETFPMGYLSKPIQAGSLLATIEVAMHNHRAGSEKPAGTVVLRDGRQTYRISVETITYLQASHVYVKINQVGQAPLMLRTTLSDLIDELGEDQFIQTHRSYAVNLAHVTRFDKENIYVGDTALPVSRSRRGQVLARL</sequence>
<dbReference type="Gene3D" id="2.40.50.1020">
    <property type="entry name" value="LytTr DNA-binding domain"/>
    <property type="match status" value="1"/>
</dbReference>
<dbReference type="PROSITE" id="PS50930">
    <property type="entry name" value="HTH_LYTTR"/>
    <property type="match status" value="1"/>
</dbReference>
<dbReference type="Proteomes" id="UP000308528">
    <property type="component" value="Unassembled WGS sequence"/>
</dbReference>
<evidence type="ECO:0000259" key="8">
    <source>
        <dbReference type="PROSITE" id="PS50930"/>
    </source>
</evidence>
<dbReference type="InterPro" id="IPR007492">
    <property type="entry name" value="LytTR_DNA-bd_dom"/>
</dbReference>
<dbReference type="SMART" id="SM00850">
    <property type="entry name" value="LytTR"/>
    <property type="match status" value="1"/>
</dbReference>
<dbReference type="AlphaFoldDB" id="A0A4S4NNY0"/>
<dbReference type="InterPro" id="IPR011006">
    <property type="entry name" value="CheY-like_superfamily"/>
</dbReference>
<keyword evidence="4" id="KW-0238">DNA-binding</keyword>
<evidence type="ECO:0000313" key="10">
    <source>
        <dbReference type="Proteomes" id="UP000308528"/>
    </source>
</evidence>
<dbReference type="Pfam" id="PF00072">
    <property type="entry name" value="Response_reg"/>
    <property type="match status" value="1"/>
</dbReference>
<dbReference type="PANTHER" id="PTHR48111:SF1">
    <property type="entry name" value="TWO-COMPONENT RESPONSE REGULATOR ORR33"/>
    <property type="match status" value="1"/>
</dbReference>
<keyword evidence="2" id="KW-0902">Two-component regulatory system</keyword>
<evidence type="ECO:0000256" key="2">
    <source>
        <dbReference type="ARBA" id="ARBA00023012"/>
    </source>
</evidence>
<dbReference type="InterPro" id="IPR039420">
    <property type="entry name" value="WalR-like"/>
</dbReference>
<dbReference type="Pfam" id="PF04397">
    <property type="entry name" value="LytTR"/>
    <property type="match status" value="1"/>
</dbReference>
<dbReference type="GO" id="GO:0005829">
    <property type="term" value="C:cytosol"/>
    <property type="evidence" value="ECO:0007669"/>
    <property type="project" value="TreeGrafter"/>
</dbReference>
<organism evidence="9 10">
    <name type="scientific">Neolewinella litorea</name>
    <dbReference type="NCBI Taxonomy" id="2562452"/>
    <lineage>
        <taxon>Bacteria</taxon>
        <taxon>Pseudomonadati</taxon>
        <taxon>Bacteroidota</taxon>
        <taxon>Saprospiria</taxon>
        <taxon>Saprospirales</taxon>
        <taxon>Lewinellaceae</taxon>
        <taxon>Neolewinella</taxon>
    </lineage>
</organism>
<protein>
    <submittedName>
        <fullName evidence="9">Response regulator transcription factor</fullName>
    </submittedName>
</protein>
<dbReference type="PANTHER" id="PTHR48111">
    <property type="entry name" value="REGULATOR OF RPOS"/>
    <property type="match status" value="1"/>
</dbReference>
<keyword evidence="5" id="KW-0804">Transcription</keyword>
<feature type="modified residue" description="4-aspartylphosphate" evidence="6">
    <location>
        <position position="60"/>
    </location>
</feature>
<dbReference type="EMBL" id="SRSF01000001">
    <property type="protein sequence ID" value="THH41724.1"/>
    <property type="molecule type" value="Genomic_DNA"/>
</dbReference>
<accession>A0A4S4NNY0</accession>
<dbReference type="InterPro" id="IPR001789">
    <property type="entry name" value="Sig_transdc_resp-reg_receiver"/>
</dbReference>
<evidence type="ECO:0000259" key="7">
    <source>
        <dbReference type="PROSITE" id="PS50110"/>
    </source>
</evidence>
<feature type="domain" description="Response regulatory" evidence="7">
    <location>
        <begin position="10"/>
        <end position="126"/>
    </location>
</feature>
<dbReference type="OrthoDB" id="1646880at2"/>
<dbReference type="GO" id="GO:0000976">
    <property type="term" value="F:transcription cis-regulatory region binding"/>
    <property type="evidence" value="ECO:0007669"/>
    <property type="project" value="TreeGrafter"/>
</dbReference>
<evidence type="ECO:0000256" key="4">
    <source>
        <dbReference type="ARBA" id="ARBA00023125"/>
    </source>
</evidence>
<reference evidence="9 10" key="1">
    <citation type="submission" date="2019-04" db="EMBL/GenBank/DDBJ databases">
        <title>Lewinella litorea sp. nov., isolated from a marine sand.</title>
        <authorList>
            <person name="Yoon J.-H."/>
        </authorList>
    </citation>
    <scope>NUCLEOTIDE SEQUENCE [LARGE SCALE GENOMIC DNA]</scope>
    <source>
        <strain evidence="9 10">HSMS-39</strain>
    </source>
</reference>
<name>A0A4S4NNY0_9BACT</name>
<feature type="domain" description="HTH LytTR-type" evidence="8">
    <location>
        <begin position="140"/>
        <end position="237"/>
    </location>
</feature>
<dbReference type="CDD" id="cd17534">
    <property type="entry name" value="REC_DC-like"/>
    <property type="match status" value="1"/>
</dbReference>
<comment type="caution">
    <text evidence="9">The sequence shown here is derived from an EMBL/GenBank/DDBJ whole genome shotgun (WGS) entry which is preliminary data.</text>
</comment>
<gene>
    <name evidence="9" type="ORF">E4021_03770</name>
</gene>
<keyword evidence="1 6" id="KW-0597">Phosphoprotein</keyword>
<keyword evidence="10" id="KW-1185">Reference proteome</keyword>
<evidence type="ECO:0000256" key="3">
    <source>
        <dbReference type="ARBA" id="ARBA00023015"/>
    </source>
</evidence>
<dbReference type="GO" id="GO:0032993">
    <property type="term" value="C:protein-DNA complex"/>
    <property type="evidence" value="ECO:0007669"/>
    <property type="project" value="TreeGrafter"/>
</dbReference>
<evidence type="ECO:0000256" key="6">
    <source>
        <dbReference type="PROSITE-ProRule" id="PRU00169"/>
    </source>
</evidence>
<evidence type="ECO:0000313" key="9">
    <source>
        <dbReference type="EMBL" id="THH41724.1"/>
    </source>
</evidence>
<proteinExistence type="predicted"/>
<evidence type="ECO:0000256" key="1">
    <source>
        <dbReference type="ARBA" id="ARBA00022553"/>
    </source>
</evidence>
<dbReference type="RefSeq" id="WP_136456567.1">
    <property type="nucleotide sequence ID" value="NZ_SRSF01000001.1"/>
</dbReference>